<evidence type="ECO:0000256" key="1">
    <source>
        <dbReference type="ARBA" id="ARBA00010646"/>
    </source>
</evidence>
<dbReference type="InterPro" id="IPR002053">
    <property type="entry name" value="Glyco_hydro_25"/>
</dbReference>
<dbReference type="SUPFAM" id="SSF51445">
    <property type="entry name" value="(Trans)glycosidases"/>
    <property type="match status" value="1"/>
</dbReference>
<dbReference type="GO" id="GO:0009253">
    <property type="term" value="P:peptidoglycan catabolic process"/>
    <property type="evidence" value="ECO:0007669"/>
    <property type="project" value="InterPro"/>
</dbReference>
<dbReference type="CDD" id="cd00599">
    <property type="entry name" value="GH25_muramidase"/>
    <property type="match status" value="1"/>
</dbReference>
<dbReference type="GO" id="GO:0016052">
    <property type="term" value="P:carbohydrate catabolic process"/>
    <property type="evidence" value="ECO:0007669"/>
    <property type="project" value="TreeGrafter"/>
</dbReference>
<evidence type="ECO:0000313" key="3">
    <source>
        <dbReference type="EMBL" id="PSM37277.1"/>
    </source>
</evidence>
<reference evidence="3 4" key="1">
    <citation type="submission" date="2018-03" db="EMBL/GenBank/DDBJ databases">
        <title>Streptomyces dioscori sp. nov., a novel endophytic actinobacterium isolated from bulbil of Dioscorea bulbifera L.</title>
        <authorList>
            <person name="Zhikuan W."/>
        </authorList>
    </citation>
    <scope>NUCLEOTIDE SEQUENCE [LARGE SCALE GENOMIC DNA]</scope>
    <source>
        <strain evidence="3 4">A217</strain>
    </source>
</reference>
<dbReference type="AlphaFoldDB" id="A0A2P8PTE8"/>
<evidence type="ECO:0000256" key="2">
    <source>
        <dbReference type="SAM" id="SignalP"/>
    </source>
</evidence>
<dbReference type="Proteomes" id="UP000240429">
    <property type="component" value="Unassembled WGS sequence"/>
</dbReference>
<evidence type="ECO:0000313" key="4">
    <source>
        <dbReference type="Proteomes" id="UP000240429"/>
    </source>
</evidence>
<dbReference type="GO" id="GO:0003796">
    <property type="term" value="F:lysozyme activity"/>
    <property type="evidence" value="ECO:0007669"/>
    <property type="project" value="InterPro"/>
</dbReference>
<comment type="caution">
    <text evidence="3">The sequence shown here is derived from an EMBL/GenBank/DDBJ whole genome shotgun (WGS) entry which is preliminary data.</text>
</comment>
<keyword evidence="2" id="KW-0732">Signal</keyword>
<protein>
    <recommendedName>
        <fullName evidence="5">Lysozyme</fullName>
    </recommendedName>
</protein>
<dbReference type="PROSITE" id="PS51904">
    <property type="entry name" value="GLYCOSYL_HYDROL_F25_2"/>
    <property type="match status" value="1"/>
</dbReference>
<dbReference type="Gene3D" id="3.20.20.80">
    <property type="entry name" value="Glycosidases"/>
    <property type="match status" value="1"/>
</dbReference>
<sequence length="257" mass="27901">MPKPRSLKRLVISMLSTSLAMSANFATETASAASPDDYPVHGVDTSGHQHPGNKSIDWVQVSRSGQKFAVIKATQGSRSVSPWFVRDLAGARSMRLIHTAYHYFEHGQGGAAQAQHFLETVRVQKLNGTLPYQLPLVLDVERQEKGKPACGAGPGALASRVLDFLNTVEKETGVSPTLYSQKSFVNQCMGGTKALGKYRAWLAHYNPTSPPALPGGTGWSFWQYTDKATVPGIPKAKTDANVFKGSYADLKRLANIR</sequence>
<gene>
    <name evidence="3" type="ORF">C6Y14_43225</name>
</gene>
<dbReference type="InterPro" id="IPR017853">
    <property type="entry name" value="GH"/>
</dbReference>
<dbReference type="EMBL" id="PYBJ01000044">
    <property type="protein sequence ID" value="PSM37277.1"/>
    <property type="molecule type" value="Genomic_DNA"/>
</dbReference>
<accession>A0A2P8PTE8</accession>
<dbReference type="RefSeq" id="WP_107022421.1">
    <property type="nucleotide sequence ID" value="NZ_KZ679068.1"/>
</dbReference>
<keyword evidence="4" id="KW-1185">Reference proteome</keyword>
<comment type="similarity">
    <text evidence="1">Belongs to the glycosyl hydrolase 25 family.</text>
</comment>
<dbReference type="GO" id="GO:0016998">
    <property type="term" value="P:cell wall macromolecule catabolic process"/>
    <property type="evidence" value="ECO:0007669"/>
    <property type="project" value="InterPro"/>
</dbReference>
<feature type="signal peptide" evidence="2">
    <location>
        <begin position="1"/>
        <end position="22"/>
    </location>
</feature>
<proteinExistence type="inferred from homology"/>
<organism evidence="3 4">
    <name type="scientific">Streptomyces dioscori</name>
    <dbReference type="NCBI Taxonomy" id="2109333"/>
    <lineage>
        <taxon>Bacteria</taxon>
        <taxon>Bacillati</taxon>
        <taxon>Actinomycetota</taxon>
        <taxon>Actinomycetes</taxon>
        <taxon>Kitasatosporales</taxon>
        <taxon>Streptomycetaceae</taxon>
        <taxon>Streptomyces</taxon>
        <taxon>Streptomyces aurantiacus group</taxon>
    </lineage>
</organism>
<feature type="chain" id="PRO_5038358728" description="Lysozyme" evidence="2">
    <location>
        <begin position="23"/>
        <end position="257"/>
    </location>
</feature>
<dbReference type="PANTHER" id="PTHR34135:SF2">
    <property type="entry name" value="LYSOZYME"/>
    <property type="match status" value="1"/>
</dbReference>
<dbReference type="PANTHER" id="PTHR34135">
    <property type="entry name" value="LYSOZYME"/>
    <property type="match status" value="1"/>
</dbReference>
<evidence type="ECO:0008006" key="5">
    <source>
        <dbReference type="Google" id="ProtNLM"/>
    </source>
</evidence>
<dbReference type="Pfam" id="PF01183">
    <property type="entry name" value="Glyco_hydro_25"/>
    <property type="match status" value="1"/>
</dbReference>
<dbReference type="OrthoDB" id="9815541at2"/>
<name>A0A2P8PTE8_9ACTN</name>